<protein>
    <submittedName>
        <fullName evidence="1">HEAT repeat domain-containing protein</fullName>
    </submittedName>
</protein>
<evidence type="ECO:0000313" key="2">
    <source>
        <dbReference type="Proteomes" id="UP000647235"/>
    </source>
</evidence>
<dbReference type="Proteomes" id="UP000647235">
    <property type="component" value="Unassembled WGS sequence"/>
</dbReference>
<dbReference type="SUPFAM" id="SSF48371">
    <property type="entry name" value="ARM repeat"/>
    <property type="match status" value="1"/>
</dbReference>
<comment type="caution">
    <text evidence="1">The sequence shown here is derived from an EMBL/GenBank/DDBJ whole genome shotgun (WGS) entry which is preliminary data.</text>
</comment>
<keyword evidence="2" id="KW-1185">Reference proteome</keyword>
<evidence type="ECO:0000313" key="1">
    <source>
        <dbReference type="EMBL" id="MBC5664893.1"/>
    </source>
</evidence>
<name>A0ABR7EU65_9FIRM</name>
<sequence>MNKPDLHTKIRLSVIAFTGSKEIREKVIHKLESYNGTWMENILRKMTYDREWDVALAAIMALSGGTSDKTLRRLKKLTTEYDEVTRAKAYISLLQVVMNRNRCVEKKALKWIRRKYRQEDKDYVKFYLAEELYNYGFSEYFTEVQKLIDKNLKPENLKKTDHTWTMIYVLEQMENKENADKIKAELLKIEPYMNLVQKYYVEKEWV</sequence>
<organism evidence="1 2">
    <name type="scientific">Dorea hominis</name>
    <dbReference type="NCBI Taxonomy" id="2763040"/>
    <lineage>
        <taxon>Bacteria</taxon>
        <taxon>Bacillati</taxon>
        <taxon>Bacillota</taxon>
        <taxon>Clostridia</taxon>
        <taxon>Lachnospirales</taxon>
        <taxon>Lachnospiraceae</taxon>
        <taxon>Dorea</taxon>
    </lineage>
</organism>
<dbReference type="EMBL" id="JACOOY010000006">
    <property type="protein sequence ID" value="MBC5664893.1"/>
    <property type="molecule type" value="Genomic_DNA"/>
</dbReference>
<accession>A0ABR7EU65</accession>
<proteinExistence type="predicted"/>
<reference evidence="1 2" key="1">
    <citation type="submission" date="2020-08" db="EMBL/GenBank/DDBJ databases">
        <title>Genome public.</title>
        <authorList>
            <person name="Liu C."/>
            <person name="Sun Q."/>
        </authorList>
    </citation>
    <scope>NUCLEOTIDE SEQUENCE [LARGE SCALE GENOMIC DNA]</scope>
    <source>
        <strain evidence="1 2">NSJ-36</strain>
    </source>
</reference>
<gene>
    <name evidence="1" type="ORF">H8S07_06330</name>
</gene>
<dbReference type="RefSeq" id="WP_186855686.1">
    <property type="nucleotide sequence ID" value="NZ_JACOOY010000006.1"/>
</dbReference>
<dbReference type="InterPro" id="IPR016024">
    <property type="entry name" value="ARM-type_fold"/>
</dbReference>